<comment type="subcellular location">
    <subcellularLocation>
        <location evidence="1">Cytoplasmic vesicle membrane</location>
        <topology evidence="1">Multi-pass membrane protein</topology>
    </subcellularLocation>
</comment>
<dbReference type="PANTHER" id="PTHR19229">
    <property type="entry name" value="ATP-BINDING CASSETTE TRANSPORTER SUBFAMILY A ABCA"/>
    <property type="match status" value="1"/>
</dbReference>
<evidence type="ECO:0000256" key="1">
    <source>
        <dbReference type="ARBA" id="ARBA00004439"/>
    </source>
</evidence>
<dbReference type="GO" id="GO:0005524">
    <property type="term" value="F:ATP binding"/>
    <property type="evidence" value="ECO:0007669"/>
    <property type="project" value="UniProtKB-KW"/>
</dbReference>
<feature type="transmembrane region" description="Helical" evidence="13">
    <location>
        <begin position="1271"/>
        <end position="1294"/>
    </location>
</feature>
<feature type="transmembrane region" description="Helical" evidence="13">
    <location>
        <begin position="1411"/>
        <end position="1432"/>
    </location>
</feature>
<evidence type="ECO:0000313" key="16">
    <source>
        <dbReference type="EMBL" id="KAI1236982.1"/>
    </source>
</evidence>
<evidence type="ECO:0000256" key="12">
    <source>
        <dbReference type="SAM" id="MobiDB-lite"/>
    </source>
</evidence>
<evidence type="ECO:0000256" key="5">
    <source>
        <dbReference type="ARBA" id="ARBA00022741"/>
    </source>
</evidence>
<feature type="compositionally biased region" description="Basic and acidic residues" evidence="12">
    <location>
        <begin position="156"/>
        <end position="169"/>
    </location>
</feature>
<feature type="non-terminal residue" evidence="15">
    <location>
        <position position="3107"/>
    </location>
</feature>
<evidence type="ECO:0000256" key="8">
    <source>
        <dbReference type="ARBA" id="ARBA00022989"/>
    </source>
</evidence>
<dbReference type="GO" id="GO:0030659">
    <property type="term" value="C:cytoplasmic vesicle membrane"/>
    <property type="evidence" value="ECO:0007669"/>
    <property type="project" value="UniProtKB-SubCell"/>
</dbReference>
<keyword evidence="2" id="KW-0813">Transport</keyword>
<dbReference type="InterPro" id="IPR027417">
    <property type="entry name" value="P-loop_NTPase"/>
</dbReference>
<dbReference type="Gene3D" id="3.40.50.300">
    <property type="entry name" value="P-loop containing nucleotide triphosphate hydrolases"/>
    <property type="match status" value="2"/>
</dbReference>
<keyword evidence="3 13" id="KW-0812">Transmembrane</keyword>
<feature type="transmembrane region" description="Helical" evidence="13">
    <location>
        <begin position="196"/>
        <end position="218"/>
    </location>
</feature>
<feature type="domain" description="ABC transporter" evidence="14">
    <location>
        <begin position="1507"/>
        <end position="1752"/>
    </location>
</feature>
<keyword evidence="10 13" id="KW-0472">Membrane</keyword>
<dbReference type="EMBL" id="JADDUC020000008">
    <property type="protein sequence ID" value="KAI1236982.1"/>
    <property type="molecule type" value="Genomic_DNA"/>
</dbReference>
<evidence type="ECO:0000256" key="11">
    <source>
        <dbReference type="ARBA" id="ARBA00023329"/>
    </source>
</evidence>
<dbReference type="GO" id="GO:0032376">
    <property type="term" value="P:positive regulation of cholesterol transport"/>
    <property type="evidence" value="ECO:0007669"/>
    <property type="project" value="UniProtKB-ARBA"/>
</dbReference>
<evidence type="ECO:0000256" key="3">
    <source>
        <dbReference type="ARBA" id="ARBA00022692"/>
    </source>
</evidence>
<reference evidence="16" key="3">
    <citation type="submission" date="2022-01" db="EMBL/GenBank/DDBJ databases">
        <authorList>
            <person name="Rubenstein D.R."/>
        </authorList>
    </citation>
    <scope>NUCLEOTIDE SEQUENCE</scope>
    <source>
        <strain evidence="16">SS15</strain>
        <tissue evidence="16">Liver</tissue>
    </source>
</reference>
<dbReference type="GO" id="GO:0140359">
    <property type="term" value="F:ABC-type transporter activity"/>
    <property type="evidence" value="ECO:0007669"/>
    <property type="project" value="InterPro"/>
</dbReference>
<dbReference type="InterPro" id="IPR003959">
    <property type="entry name" value="ATPase_AAA_core"/>
</dbReference>
<feature type="transmembrane region" description="Helical" evidence="13">
    <location>
        <begin position="1884"/>
        <end position="1907"/>
    </location>
</feature>
<feature type="transmembrane region" description="Helical" evidence="13">
    <location>
        <begin position="2208"/>
        <end position="2227"/>
    </location>
</feature>
<dbReference type="SUPFAM" id="SSF52540">
    <property type="entry name" value="P-loop containing nucleoside triphosphate hydrolases"/>
    <property type="match status" value="2"/>
</dbReference>
<keyword evidence="17" id="KW-1185">Reference proteome</keyword>
<evidence type="ECO:0000256" key="7">
    <source>
        <dbReference type="ARBA" id="ARBA00022967"/>
    </source>
</evidence>
<dbReference type="SMART" id="SM00382">
    <property type="entry name" value="AAA"/>
    <property type="match status" value="1"/>
</dbReference>
<keyword evidence="9" id="KW-0445">Lipid transport</keyword>
<sequence length="3107" mass="348696">YYGIAYYKGLLEASSALSQMLHDSRDSWNLLQQDLGDDEMGGVFSCVPVTAWSDRSWLRGKEMLRACLQFQHSGGPRENCQAHRRLTANTGRAAIFLKCLKIQRLAKGGTPGKTAIAPERKWMKFASQPFPVNSGKSDWPGKWPNSAADDTSPAEAHGEEEHAAPHCRSGEPRMAALSQHLRILLWKNWLSVKRQLVWSFVLISWPVVVFIILAIIRLKFPPEPQQNCYLAPRNLPSAGFFPFLQTVLCDSDARCKGTPYTPEDLLPRLNGVSSLRLKHRSSSSVAKDRQPSPWSAEVPESRNASLAFGDLVSYGEKNLQNISSPSNLTSRTHMFNKILTFGKNQPQHSTAGTLRALLCQVLSRYLAHPGATGGSMAANIHHTFCSTNSSLLESFAQEFRTQLSQVELNPQYQETFVKEIVSFLTLISQVQNDTSLWHLLLLAPHVFQDNMHLQDITVFLQNPSSVVLAAQNVSASLVSDGRFETVQNEVTDSPHSLNSLEQVAHHFTVVAETFYNKTLPWTLSDHSLSPASLITQFLFLEFENTILQVTANNSYNPYLMCLINAVEAEDGELTENITLLLKQTHLKKDSFMQNNTSEKHSSIPELLKLKISHLQDLTALLCDYESFKSIQQLCHLPEVPFGELCEQGQSQEELLRAAELSSQLVTNILSHRRISQEIQNVLIGDATDVQAQLKWLQENVPEIAFFQEIPQYMATLNSMLNITEGLTDSNKQEKLRDVFKNVDQLKEDLRNTTGMSTASIDALLEASFPENSSQLISQVLQLESCSAHPTDPQLQVVVQELCSLPLPERTSRTYLLGVTLLRHLDIYNFLYKVFFPKELQKPMDKMLGLLTKMKYFRRQVESGIDPLLQAINSLKKLRLSRKMPLTKALFKPNNSRIAHGTFKSMSKVLCNQEITPLFFESLLPDFGDPVSNSSHAEDVYVQKLMRKYGIPQDSTPFCLSFYLDLVKTPTGALIWSFLKPMVLGKILFTPDTPETRAIMGKSNATLEHMAELALKSQEWLDQSPVIMNSLTKLNQTVPMIKNALQNPFVQVFIKLMVDLDAAELLSQINELDDIWLELQNNADILDQLNTLAALAVNVSSCVSFNRIQPVQDLDEMEAVAKELFLKNELFAIHGGLSLPPVLNYTIRMSSRITQTTNRIRERIWTVGPHNSTSQSQIYSRAFIYIQDSIERAIIELQTGKKPEEIAVQVQAMPYPCYNKDMFLTSVTYSLPFALMAAWVLFIADFVKTLVQEKDLRLYEYMKMMGVNASSHFIAWFIECAIFLLITVTFLIVVLKVGEILPKTDTALLFLYLMDYSLSIIAMSYFISVFFNNTNIAALVGSLVYILTFFPFIVLLVIENHLSFSVKSLLSLLSPTAFSYASQYIARYEAQGIGLQWDNMYKSPMIGDNTSFGWMCWLILIDSFIYFILGWYIRNVFPGRYGMAAPWYFPLLPSYWIEYSSYLPFWNEKQKGLLFSKLMLRKEVTLPNKICAPHPHVEPEPTDLPLGVSLHGITKVYGSKAAVDNLSLNFYEGHITSLLGHNGAGKTTTISILTGLFPTSSGTIIVYGKDIRTDQEVIRKNMGVCMQHDVLFNYLTTKEHLLLYGYIKVPHCSKHELYQEVKRTLKETGLYSHRHKLAGTLSGGMKRKLSIAIALLGGSRVVILDEPTTGVDPCSRRSIWEIISKNKKAEVLSDRIAFLEHGGLKCCGSPFYLKETFGDGYHLSLTKKKNMIEECDTTAVTSLIQSYLPEAYLKEDIGGELVYVLPPFKSTVSGAYQALLRALDTSLNDLHLGCYGISNTTVEEVFLNLTKELVKDQPEDAALPHQLPGVSGHIGADEMSLSTDTFTERDDQLLIRSKSLRGLPLLLKRTSALFIKRFHHTRRDVRGFIAQVILPVLFVMAAMGLGTLRTKETEYPELLLSPSLYGTGDQADFFGNFNETTAALVSSMLAFPGTDNTCMNESNSQCLTEDMLGQWITSGNQRTEYSACNCTDGIQTCPQTNYTPPHRRTFSTRTLYNVTGHNVETYILATTKDFLQKRYGGWSFGLPLTADLQFDIRPVPPNRTLTKVWYNPEGYHSLPAYLNSLNNFILRANLPKNETSRYGIFLSAHPYPGGQSQEQVMLNSLLDIIVSMSVLVGYSITTASFVLYMVKEHQTKAKQLQHISGIGMTTYWVTNFVYDLVLFMVPIGLSVGVISAFQIPAFCNNSNLVAVFLLLLLFGYASFSWMYLLAGFFKETGMAFIVYVCVNLFFGINTIITHSVVFLLSQEKATDQGLRDLAENLRHVFLLFPQFCFGYGLIELSQDQALLGFLKAYGVDYPDKTFELDKTTSKLLAMFIQGTVFFAIRLTVHDRMVQRLWNNILEFLFDRVHGKASLLPPTAVEDGDVQAERIRVESGKADFDVVQLQNLTKIYHLPHKRITAVKNISLGIPAGEMLTGDIGASSGRLRVQDHSGSLNDISEAHWSLFGYCPQEDALDDLLTVEEHMYYYARLHGIPEGDIKGVVLQLLHRLNLMAYKDRVTSMCSYGTNRKLSTALALIGNPSILLLDEPSSGMDPNAKRHLWKIISEEVQNKCSVILTSHSMEECEALCTRLAIMVNGSFQCIGSLQHIKSRFGRGFTVKMHLNSSTVCTEKLTEFMKSHFPNTCLKDQHFKMVEYHVPVSAGGVANIFDLLESSKAAFNIRHFSVSQTTLEEVFINFAKDQADPDGADAGPDVTLDSSDTSSQVLSSPQFLFYDHCNGCEDLGITCCSWPFAYSRCGRDGAEELWAVQSLIPALCNSSSESSGPRQFLALGTQWKMIPPRAPFSWLEFRAALEEFYYGFKVLLSFELCLNLLTVIKTGMQFLSRMHLTPAVYNFAKAVFSHFHCTSYTDHSIKLSFSLMEGLCSLQRTQSMNANDLNAAFLLIKQEKKKKKGKILLSKQATKLSPTSGLSTELRLLPHECCVTSPGARGRGKKEDGTKIIRTTLVRDTASSCCWLCSSCHSHTLHWEGGSMMGSAAHFEPDLTPQNICRMHKITPGSIRVLRTKAVQSCSTWLVARARISLSQVLILRDADPTSLLIAAGRPFWNKALTRESNPEGETGKWQRSHELYGSKQHPYHLPSLKSHGAALV</sequence>
<evidence type="ECO:0000313" key="17">
    <source>
        <dbReference type="Proteomes" id="UP000618051"/>
    </source>
</evidence>
<feature type="transmembrane region" description="Helical" evidence="13">
    <location>
        <begin position="1306"/>
        <end position="1330"/>
    </location>
</feature>
<feature type="transmembrane region" description="Helical" evidence="13">
    <location>
        <begin position="1228"/>
        <end position="1250"/>
    </location>
</feature>
<evidence type="ECO:0000259" key="14">
    <source>
        <dbReference type="PROSITE" id="PS50893"/>
    </source>
</evidence>
<dbReference type="InterPro" id="IPR003439">
    <property type="entry name" value="ABC_transporter-like_ATP-bd"/>
</dbReference>
<dbReference type="InterPro" id="IPR017871">
    <property type="entry name" value="ABC_transporter-like_CS"/>
</dbReference>
<dbReference type="Pfam" id="PF00005">
    <property type="entry name" value="ABC_tran"/>
    <property type="match status" value="1"/>
</dbReference>
<keyword evidence="5" id="KW-0547">Nucleotide-binding</keyword>
<dbReference type="InterPro" id="IPR003593">
    <property type="entry name" value="AAA+_ATPase"/>
</dbReference>
<dbReference type="Proteomes" id="UP000618051">
    <property type="component" value="Unassembled WGS sequence"/>
</dbReference>
<dbReference type="InterPro" id="IPR026082">
    <property type="entry name" value="ABCA"/>
</dbReference>
<comment type="caution">
    <text evidence="15">The sequence shown here is derived from an EMBL/GenBank/DDBJ whole genome shotgun (WGS) entry which is preliminary data.</text>
</comment>
<dbReference type="OrthoDB" id="10255969at2759"/>
<organism evidence="15">
    <name type="scientific">Lamprotornis superbus</name>
    <dbReference type="NCBI Taxonomy" id="245042"/>
    <lineage>
        <taxon>Eukaryota</taxon>
        <taxon>Metazoa</taxon>
        <taxon>Chordata</taxon>
        <taxon>Craniata</taxon>
        <taxon>Vertebrata</taxon>
        <taxon>Euteleostomi</taxon>
        <taxon>Archelosauria</taxon>
        <taxon>Archosauria</taxon>
        <taxon>Dinosauria</taxon>
        <taxon>Saurischia</taxon>
        <taxon>Theropoda</taxon>
        <taxon>Coelurosauria</taxon>
        <taxon>Aves</taxon>
        <taxon>Neognathae</taxon>
        <taxon>Neoaves</taxon>
        <taxon>Telluraves</taxon>
        <taxon>Australaves</taxon>
        <taxon>Passeriformes</taxon>
        <taxon>Sturnidae</taxon>
        <taxon>Lamprotornis</taxon>
    </lineage>
</organism>
<keyword evidence="6 16" id="KW-0067">ATP-binding</keyword>
<dbReference type="EMBL" id="JADDUC010000219">
    <property type="protein sequence ID" value="KAG0115512.1"/>
    <property type="molecule type" value="Genomic_DNA"/>
</dbReference>
<dbReference type="CDD" id="cd03263">
    <property type="entry name" value="ABC_subfamily_A"/>
    <property type="match status" value="2"/>
</dbReference>
<dbReference type="PROSITE" id="PS50893">
    <property type="entry name" value="ABC_TRANSPORTER_2"/>
    <property type="match status" value="2"/>
</dbReference>
<feature type="transmembrane region" description="Helical" evidence="13">
    <location>
        <begin position="2239"/>
        <end position="2263"/>
    </location>
</feature>
<dbReference type="Pfam" id="PF13304">
    <property type="entry name" value="AAA_21"/>
    <property type="match status" value="1"/>
</dbReference>
<feature type="transmembrane region" description="Helical" evidence="13">
    <location>
        <begin position="2170"/>
        <end position="2196"/>
    </location>
</feature>
<dbReference type="InterPro" id="IPR013525">
    <property type="entry name" value="ABC2_TM"/>
</dbReference>
<dbReference type="InterPro" id="IPR056264">
    <property type="entry name" value="R2_ABCA1-4-like"/>
</dbReference>
<evidence type="ECO:0000256" key="10">
    <source>
        <dbReference type="ARBA" id="ARBA00023136"/>
    </source>
</evidence>
<gene>
    <name evidence="16" type="ORF">IHE44_0014230</name>
    <name evidence="15" type="ORF">IHE44_005795</name>
</gene>
<accession>A0A835NHD3</accession>
<feature type="transmembrane region" description="Helical" evidence="13">
    <location>
        <begin position="2127"/>
        <end position="2149"/>
    </location>
</feature>
<dbReference type="Pfam" id="PF12698">
    <property type="entry name" value="ABC2_membrane_3"/>
    <property type="match status" value="2"/>
</dbReference>
<keyword evidence="7" id="KW-1278">Translocase</keyword>
<evidence type="ECO:0000256" key="2">
    <source>
        <dbReference type="ARBA" id="ARBA00022448"/>
    </source>
</evidence>
<dbReference type="GO" id="GO:0016887">
    <property type="term" value="F:ATP hydrolysis activity"/>
    <property type="evidence" value="ECO:0007669"/>
    <property type="project" value="InterPro"/>
</dbReference>
<evidence type="ECO:0000256" key="13">
    <source>
        <dbReference type="SAM" id="Phobius"/>
    </source>
</evidence>
<keyword evidence="11" id="KW-0968">Cytoplasmic vesicle</keyword>
<feature type="region of interest" description="Disordered" evidence="12">
    <location>
        <begin position="134"/>
        <end position="169"/>
    </location>
</feature>
<dbReference type="Pfam" id="PF23321">
    <property type="entry name" value="R1_ABCA1"/>
    <property type="match status" value="1"/>
</dbReference>
<reference evidence="15" key="1">
    <citation type="submission" date="2020-10" db="EMBL/GenBank/DDBJ databases">
        <title>Feather gene expression reveals the developmental basis of iridescence in African starlings.</title>
        <authorList>
            <person name="Rubenstein D.R."/>
        </authorList>
    </citation>
    <scope>NUCLEOTIDE SEQUENCE</scope>
    <source>
        <strain evidence="15">SS15</strain>
        <tissue evidence="15">Liver</tissue>
    </source>
</reference>
<dbReference type="FunFam" id="3.40.50.300:FF:000298">
    <property type="entry name" value="ATP-binding cassette sub-family A member 12"/>
    <property type="match status" value="1"/>
</dbReference>
<dbReference type="FunFam" id="3.40.50.300:FF:000689">
    <property type="entry name" value="ATP binding cassette subfamily A member 12"/>
    <property type="match status" value="1"/>
</dbReference>
<feature type="transmembrane region" description="Helical" evidence="13">
    <location>
        <begin position="1337"/>
        <end position="1357"/>
    </location>
</feature>
<proteinExistence type="predicted"/>
<dbReference type="PROSITE" id="PS00211">
    <property type="entry name" value="ABC_TRANSPORTER_1"/>
    <property type="match status" value="1"/>
</dbReference>
<evidence type="ECO:0000256" key="6">
    <source>
        <dbReference type="ARBA" id="ARBA00022840"/>
    </source>
</evidence>
<keyword evidence="8 13" id="KW-1133">Transmembrane helix</keyword>
<reference evidence="16 17" key="2">
    <citation type="journal article" date="2021" name="J. Hered.">
        <title>Feather Gene Expression Elucidates the Developmental Basis of Plumage Iridescence in African Starlings.</title>
        <authorList>
            <person name="Rubenstein D.R."/>
            <person name="Corvelo A."/>
            <person name="MacManes M.D."/>
            <person name="Maia R."/>
            <person name="Narzisi G."/>
            <person name="Rousaki A."/>
            <person name="Vandenabeele P."/>
            <person name="Shawkey M.D."/>
            <person name="Solomon J."/>
        </authorList>
    </citation>
    <scope>NUCLEOTIDE SEQUENCE [LARGE SCALE GENOMIC DNA]</scope>
    <source>
        <strain evidence="16">SS15</strain>
    </source>
</reference>
<dbReference type="GO" id="GO:0005319">
    <property type="term" value="F:lipid transporter activity"/>
    <property type="evidence" value="ECO:0007669"/>
    <property type="project" value="TreeGrafter"/>
</dbReference>
<evidence type="ECO:0000256" key="9">
    <source>
        <dbReference type="ARBA" id="ARBA00023055"/>
    </source>
</evidence>
<dbReference type="PANTHER" id="PTHR19229:SF29">
    <property type="entry name" value="GLUCOSYLCERAMIDE TRANSPORTER ABCA12"/>
    <property type="match status" value="1"/>
</dbReference>
<protein>
    <submittedName>
        <fullName evidence="16">ATP-binding cassette sub-family A member 12</fullName>
    </submittedName>
</protein>
<keyword evidence="4" id="KW-0677">Repeat</keyword>
<name>A0A835NHD3_9PASS</name>
<evidence type="ECO:0000313" key="15">
    <source>
        <dbReference type="EMBL" id="KAG0115512.1"/>
    </source>
</evidence>
<feature type="domain" description="ABC transporter" evidence="14">
    <location>
        <begin position="2401"/>
        <end position="2620"/>
    </location>
</feature>
<evidence type="ECO:0000256" key="4">
    <source>
        <dbReference type="ARBA" id="ARBA00022737"/>
    </source>
</evidence>